<dbReference type="EMBL" id="CAMAPE010000013">
    <property type="protein sequence ID" value="CAH9080443.1"/>
    <property type="molecule type" value="Genomic_DNA"/>
</dbReference>
<dbReference type="Pfam" id="PF03140">
    <property type="entry name" value="DUF247"/>
    <property type="match status" value="1"/>
</dbReference>
<organism evidence="2 3">
    <name type="scientific">Cuscuta europaea</name>
    <name type="common">European dodder</name>
    <dbReference type="NCBI Taxonomy" id="41803"/>
    <lineage>
        <taxon>Eukaryota</taxon>
        <taxon>Viridiplantae</taxon>
        <taxon>Streptophyta</taxon>
        <taxon>Embryophyta</taxon>
        <taxon>Tracheophyta</taxon>
        <taxon>Spermatophyta</taxon>
        <taxon>Magnoliopsida</taxon>
        <taxon>eudicotyledons</taxon>
        <taxon>Gunneridae</taxon>
        <taxon>Pentapetalae</taxon>
        <taxon>asterids</taxon>
        <taxon>lamiids</taxon>
        <taxon>Solanales</taxon>
        <taxon>Convolvulaceae</taxon>
        <taxon>Cuscuteae</taxon>
        <taxon>Cuscuta</taxon>
        <taxon>Cuscuta subgen. Cuscuta</taxon>
    </lineage>
</organism>
<comment type="caution">
    <text evidence="2">The sequence shown here is derived from an EMBL/GenBank/DDBJ whole genome shotgun (WGS) entry which is preliminary data.</text>
</comment>
<dbReference type="PANTHER" id="PTHR31549:SF289">
    <property type="match status" value="1"/>
</dbReference>
<dbReference type="OrthoDB" id="1621957at2759"/>
<dbReference type="AlphaFoldDB" id="A0A9P1E5N3"/>
<dbReference type="InterPro" id="IPR004158">
    <property type="entry name" value="DUF247_pln"/>
</dbReference>
<accession>A0A9P1E5N3</accession>
<evidence type="ECO:0000256" key="1">
    <source>
        <dbReference type="SAM" id="Phobius"/>
    </source>
</evidence>
<dbReference type="Proteomes" id="UP001152484">
    <property type="component" value="Unassembled WGS sequence"/>
</dbReference>
<keyword evidence="1" id="KW-0812">Transmembrane</keyword>
<keyword evidence="3" id="KW-1185">Reference proteome</keyword>
<evidence type="ECO:0000313" key="2">
    <source>
        <dbReference type="EMBL" id="CAH9080443.1"/>
    </source>
</evidence>
<feature type="transmembrane region" description="Helical" evidence="1">
    <location>
        <begin position="513"/>
        <end position="532"/>
    </location>
</feature>
<reference evidence="2" key="1">
    <citation type="submission" date="2022-07" db="EMBL/GenBank/DDBJ databases">
        <authorList>
            <person name="Macas J."/>
            <person name="Novak P."/>
            <person name="Neumann P."/>
        </authorList>
    </citation>
    <scope>NUCLEOTIDE SEQUENCE</scope>
</reference>
<gene>
    <name evidence="2" type="ORF">CEURO_LOCUS7509</name>
</gene>
<name>A0A9P1E5N3_CUSEU</name>
<dbReference type="PANTHER" id="PTHR31549">
    <property type="entry name" value="PROTEIN, PUTATIVE (DUF247)-RELATED-RELATED"/>
    <property type="match status" value="1"/>
</dbReference>
<proteinExistence type="predicted"/>
<keyword evidence="1" id="KW-1133">Transmembrane helix</keyword>
<keyword evidence="1" id="KW-0472">Membrane</keyword>
<sequence length="545" mass="61400">MAAISVFKPTIDEVKWVNESSMTLQTEHIIEINFRANIFQVPQPLKETKPEAYTPHLLGLGPYHHLRPDLHHTGHQTKLTLHKKFMKKAQTPSNNVQYFPQDYLKRVLDIEPAVRACYDQYLELSSETLVFIIILDSFFLLDYLGSYNDNTDVANLQPGHKEVAKDILMLENQIPSQALVVIGKELGLFSTEKGTFTEMLYSQVLYYFCKAHSPLRVSEKGWVRRNESNHLLAHMHCLIVNKAPPSPIGPRTQPSFLELGTEILTLLNELGLGGAIVKPLLFGFKAAQVLESSLLAQAVVAGSKELKAASGSGESDTSHKKTGVVVVSHVIPSASELSEKHEVEFRVLELNEGVKRIRFESFEQDHAKPTIYLPEITFKYDSELVLRNLVAYEAAVSTQDSFMELGEYVNLMIDLLQTKKDVDMLRKKGIIKGDALGDGEVVEIFNGMGKYRGEGKSRMVSASKKVVVEVKEMVEKWEKKNEKAWKRVQRSVKKEVKVAVEVMRKPCTVGLKYLLYIFLAVLVVLQIMQAYCQIYGCRKVGSQSG</sequence>
<evidence type="ECO:0000313" key="3">
    <source>
        <dbReference type="Proteomes" id="UP001152484"/>
    </source>
</evidence>
<protein>
    <submittedName>
        <fullName evidence="2">Uncharacterized protein</fullName>
    </submittedName>
</protein>